<dbReference type="Proteomes" id="UP000035062">
    <property type="component" value="Unassembled WGS sequence"/>
</dbReference>
<dbReference type="InterPro" id="IPR008551">
    <property type="entry name" value="TANGO2"/>
</dbReference>
<keyword evidence="3" id="KW-1185">Reference proteome</keyword>
<keyword evidence="2" id="KW-0012">Acyltransferase</keyword>
<dbReference type="PATRIC" id="fig|1195246.3.peg.2497"/>
<sequence>MCTLSWQYREDGLHLLFNRDEQIQRPAALLPERYQENGVTALMPLDPVAGGSWLAVNELGQVWCLLNDYTKGSRVATAGLSSRGMLIKALAHMSARQQQDTLLQVDKLQAYAPFKLVLFQQLQEPIVWHWNGRSLTQHLAVRSPISSSSKLPGVIPALRRWYWRAKVKDITRAAELLTLQRSSKPVNAFCGLAMQRSTSQTVSTCYLHCDANGVNFRYWHGHPNTQQVQPDTSLLLTWTTALHLQHSGYQPIDLPQLVKSAVPAFAARLRPWQWYGLQHCLAQRQLNQALQQLSAQPDQRFCDSALQYLRVEPQLVACRWPSAESRPVFVANHPTGGLDGLMLIALLQKRYPNLQVVANDLLQAIVPLQANILPVSVFGKPAAAVPQLTAAFASGQPLLIFPAGRTARFNAQHQLDDGVWAKLAITLCRREQRSLTLIHIDSRNSRLFYALAALRLWFGIKTNLEMLLLSREMLKPAVKHPKIFVDVPMHPVELDALADTDRQRAQRLKRRGMQLPILYKEQQDAAGYTSCGRSRG</sequence>
<evidence type="ECO:0000313" key="2">
    <source>
        <dbReference type="EMBL" id="EIW88042.1"/>
    </source>
</evidence>
<evidence type="ECO:0000313" key="3">
    <source>
        <dbReference type="Proteomes" id="UP000035062"/>
    </source>
</evidence>
<comment type="caution">
    <text evidence="2">The sequence shown here is derived from an EMBL/GenBank/DDBJ whole genome shotgun (WGS) entry which is preliminary data.</text>
</comment>
<dbReference type="eggNOG" id="COG3332">
    <property type="taxonomic scope" value="Bacteria"/>
</dbReference>
<dbReference type="eggNOG" id="COG0204">
    <property type="taxonomic scope" value="Bacteria"/>
</dbReference>
<name>I9NZJ4_9ALTE</name>
<proteinExistence type="predicted"/>
<dbReference type="STRING" id="1195246.AGRI_12591"/>
<dbReference type="PANTHER" id="PTHR17985">
    <property type="entry name" value="SER/THR-RICH PROTEIN T10 IN DGCR REGION"/>
    <property type="match status" value="1"/>
</dbReference>
<reference evidence="2 3" key="1">
    <citation type="journal article" date="2012" name="J. Bacteriol.">
        <title>Genome Sequence of Pectin-Degrading Alishewanella agri, Isolated from Landfill Soil.</title>
        <authorList>
            <person name="Kim J."/>
            <person name="Jung J."/>
            <person name="Sung J.S."/>
            <person name="Chun J."/>
            <person name="Park W."/>
        </authorList>
    </citation>
    <scope>NUCLEOTIDE SEQUENCE [LARGE SCALE GENOMIC DNA]</scope>
    <source>
        <strain evidence="2 3">BL06</strain>
    </source>
</reference>
<feature type="domain" description="Putative acyltransferase ACT14924-like acyltransferase" evidence="1">
    <location>
        <begin position="263"/>
        <end position="500"/>
    </location>
</feature>
<dbReference type="Pfam" id="PF05742">
    <property type="entry name" value="TANGO2"/>
    <property type="match status" value="1"/>
</dbReference>
<dbReference type="GO" id="GO:0016746">
    <property type="term" value="F:acyltransferase activity"/>
    <property type="evidence" value="ECO:0007669"/>
    <property type="project" value="UniProtKB-KW"/>
</dbReference>
<dbReference type="Pfam" id="PF19576">
    <property type="entry name" value="Acyltransf_2"/>
    <property type="match status" value="1"/>
</dbReference>
<dbReference type="PANTHER" id="PTHR17985:SF8">
    <property type="entry name" value="TRANSPORT AND GOLGI ORGANIZATION PROTEIN 2 HOMOLOG"/>
    <property type="match status" value="1"/>
</dbReference>
<dbReference type="InterPro" id="IPR045746">
    <property type="entry name" value="ACT14924-like_Acyltransf_dom"/>
</dbReference>
<gene>
    <name evidence="2" type="ORF">AGRI_12591</name>
</gene>
<dbReference type="EMBL" id="AKKU01000025">
    <property type="protein sequence ID" value="EIW88042.1"/>
    <property type="molecule type" value="Genomic_DNA"/>
</dbReference>
<evidence type="ECO:0000259" key="1">
    <source>
        <dbReference type="Pfam" id="PF19576"/>
    </source>
</evidence>
<dbReference type="AlphaFoldDB" id="I9NZJ4"/>
<organism evidence="2 3">
    <name type="scientific">Alishewanella agri BL06</name>
    <dbReference type="NCBI Taxonomy" id="1195246"/>
    <lineage>
        <taxon>Bacteria</taxon>
        <taxon>Pseudomonadati</taxon>
        <taxon>Pseudomonadota</taxon>
        <taxon>Gammaproteobacteria</taxon>
        <taxon>Alteromonadales</taxon>
        <taxon>Alteromonadaceae</taxon>
        <taxon>Alishewanella</taxon>
    </lineage>
</organism>
<keyword evidence="2" id="KW-0808">Transferase</keyword>
<protein>
    <submittedName>
        <fullName evidence="2">Phospholipid/glycerol acyltransferase</fullName>
    </submittedName>
</protein>
<dbReference type="RefSeq" id="WP_008985308.1">
    <property type="nucleotide sequence ID" value="NZ_AKKU01000025.1"/>
</dbReference>
<accession>I9NZJ4</accession>